<dbReference type="Proteomes" id="UP000483362">
    <property type="component" value="Unassembled WGS sequence"/>
</dbReference>
<dbReference type="EMBL" id="VULT01000014">
    <property type="protein sequence ID" value="MSS17998.1"/>
    <property type="molecule type" value="Genomic_DNA"/>
</dbReference>
<protein>
    <submittedName>
        <fullName evidence="1">N-acetyltransferase</fullName>
    </submittedName>
</protein>
<dbReference type="AlphaFoldDB" id="A0A6L5XEU5"/>
<dbReference type="GO" id="GO:0016740">
    <property type="term" value="F:transferase activity"/>
    <property type="evidence" value="ECO:0007669"/>
    <property type="project" value="UniProtKB-KW"/>
</dbReference>
<evidence type="ECO:0000313" key="1">
    <source>
        <dbReference type="EMBL" id="MSS17998.1"/>
    </source>
</evidence>
<sequence length="379" mass="43073">MDKYVVRIVRTRKEMNDFVRLPYKIYAGNSCYVPDLELDVRGTFNPSRNPGLEFSSIAAFVAYDESHQPVGRIAGIVNRKANATWKVKTVRFAFIEMIDDIEVTRLLLDAVAQWGRQQGMTEIQGPMGISDFDKEGMLVDDFDIEGSAIAIYNPAYYPRHLEALGYAKAVDWVSVRVKVPPTLPARFAKAASMVTRLYGLRVRKLTGREIIKGGYGHKIFHLLNEAYKPLYGFSEFSEEQIDYLVKKFMPLVDYKRMMPVVTDKKGDLVGVAITMCSLSHALKKAGGRLLPFGWFHLLRALKGRHSDMADLLLVAVRTDYQGLGVNALFFADLVKVYNQMGIKVAQTGPQLETNVKELSQWKLFDPQYVCRRRCYCKKI</sequence>
<dbReference type="SUPFAM" id="SSF55729">
    <property type="entry name" value="Acyl-CoA N-acyltransferases (Nat)"/>
    <property type="match status" value="1"/>
</dbReference>
<proteinExistence type="predicted"/>
<keyword evidence="2" id="KW-1185">Reference proteome</keyword>
<gene>
    <name evidence="1" type="ORF">FYJ29_09550</name>
</gene>
<organism evidence="1 2">
    <name type="scientific">Sodaliphilus pleomorphus</name>
    <dbReference type="NCBI Taxonomy" id="2606626"/>
    <lineage>
        <taxon>Bacteria</taxon>
        <taxon>Pseudomonadati</taxon>
        <taxon>Bacteroidota</taxon>
        <taxon>Bacteroidia</taxon>
        <taxon>Bacteroidales</taxon>
        <taxon>Muribaculaceae</taxon>
        <taxon>Sodaliphilus</taxon>
    </lineage>
</organism>
<dbReference type="Gene3D" id="3.40.630.30">
    <property type="match status" value="1"/>
</dbReference>
<evidence type="ECO:0000313" key="2">
    <source>
        <dbReference type="Proteomes" id="UP000483362"/>
    </source>
</evidence>
<reference evidence="1 2" key="1">
    <citation type="submission" date="2019-08" db="EMBL/GenBank/DDBJ databases">
        <title>In-depth cultivation of the pig gut microbiome towards novel bacterial diversity and tailored functional studies.</title>
        <authorList>
            <person name="Wylensek D."/>
            <person name="Hitch T.C.A."/>
            <person name="Clavel T."/>
        </authorList>
    </citation>
    <scope>NUCLEOTIDE SEQUENCE [LARGE SCALE GENOMIC DNA]</scope>
    <source>
        <strain evidence="1 2">Oil-RF-744-WCA-WT-10</strain>
    </source>
</reference>
<dbReference type="PANTHER" id="PTHR41368">
    <property type="entry name" value="PROTEIN YGHO"/>
    <property type="match status" value="1"/>
</dbReference>
<name>A0A6L5XEU5_9BACT</name>
<comment type="caution">
    <text evidence="1">The sequence shown here is derived from an EMBL/GenBank/DDBJ whole genome shotgun (WGS) entry which is preliminary data.</text>
</comment>
<dbReference type="InterPro" id="IPR039968">
    <property type="entry name" value="BcerS-like"/>
</dbReference>
<keyword evidence="1" id="KW-0808">Transferase</keyword>
<accession>A0A6L5XEU5</accession>
<dbReference type="PANTHER" id="PTHR41368:SF1">
    <property type="entry name" value="PROTEIN YGHO"/>
    <property type="match status" value="1"/>
</dbReference>
<dbReference type="InterPro" id="IPR016181">
    <property type="entry name" value="Acyl_CoA_acyltransferase"/>
</dbReference>